<accession>A0A7J5C222</accession>
<keyword evidence="3" id="KW-1185">Reference proteome</keyword>
<dbReference type="InterPro" id="IPR037119">
    <property type="entry name" value="Haem_oxidase_HugZ-like_sf"/>
</dbReference>
<feature type="domain" description="DUF2470" evidence="1">
    <location>
        <begin position="11"/>
        <end position="83"/>
    </location>
</feature>
<evidence type="ECO:0000313" key="2">
    <source>
        <dbReference type="EMBL" id="KAB1662513.1"/>
    </source>
</evidence>
<proteinExistence type="predicted"/>
<evidence type="ECO:0000259" key="1">
    <source>
        <dbReference type="Pfam" id="PF10615"/>
    </source>
</evidence>
<name>A0A7J5C222_9MICO</name>
<dbReference type="Proteomes" id="UP000467240">
    <property type="component" value="Unassembled WGS sequence"/>
</dbReference>
<dbReference type="InterPro" id="IPR019595">
    <property type="entry name" value="DUF2470"/>
</dbReference>
<sequence>MTAFPASVVDAVLAHMNDDHADDNLLIVRASGAFDATAARMTALDGTGGTWLATTPAGERELTVPWSAPISERPEIRREVVALTERAARELGVECHGH</sequence>
<dbReference type="EMBL" id="WBJZ01000001">
    <property type="protein sequence ID" value="KAB1662513.1"/>
    <property type="molecule type" value="Genomic_DNA"/>
</dbReference>
<protein>
    <submittedName>
        <fullName evidence="2">DUF2470 domain-containing protein</fullName>
    </submittedName>
</protein>
<dbReference type="AlphaFoldDB" id="A0A7J5C222"/>
<dbReference type="Pfam" id="PF10615">
    <property type="entry name" value="DUF2470"/>
    <property type="match status" value="1"/>
</dbReference>
<organism evidence="2 3">
    <name type="scientific">Pseudoclavibacter chungangensis</name>
    <dbReference type="NCBI Taxonomy" id="587635"/>
    <lineage>
        <taxon>Bacteria</taxon>
        <taxon>Bacillati</taxon>
        <taxon>Actinomycetota</taxon>
        <taxon>Actinomycetes</taxon>
        <taxon>Micrococcales</taxon>
        <taxon>Microbacteriaceae</taxon>
        <taxon>Pseudoclavibacter</taxon>
    </lineage>
</organism>
<reference evidence="2 3" key="1">
    <citation type="submission" date="2019-09" db="EMBL/GenBank/DDBJ databases">
        <title>Phylogeny of genus Pseudoclavibacter and closely related genus.</title>
        <authorList>
            <person name="Li Y."/>
        </authorList>
    </citation>
    <scope>NUCLEOTIDE SEQUENCE [LARGE SCALE GENOMIC DNA]</scope>
    <source>
        <strain evidence="2 3">DSM 23821</strain>
    </source>
</reference>
<dbReference type="RefSeq" id="WP_158038945.1">
    <property type="nucleotide sequence ID" value="NZ_JACCFV010000001.1"/>
</dbReference>
<dbReference type="Gene3D" id="3.20.180.10">
    <property type="entry name" value="PNP-oxidase-like"/>
    <property type="match status" value="1"/>
</dbReference>
<dbReference type="OrthoDB" id="5116982at2"/>
<evidence type="ECO:0000313" key="3">
    <source>
        <dbReference type="Proteomes" id="UP000467240"/>
    </source>
</evidence>
<comment type="caution">
    <text evidence="2">The sequence shown here is derived from an EMBL/GenBank/DDBJ whole genome shotgun (WGS) entry which is preliminary data.</text>
</comment>
<gene>
    <name evidence="2" type="ORF">F8O01_00765</name>
</gene>